<feature type="region of interest" description="Disordered" evidence="1">
    <location>
        <begin position="218"/>
        <end position="242"/>
    </location>
</feature>
<dbReference type="EMBL" id="CP108140">
    <property type="protein sequence ID" value="WTP91476.1"/>
    <property type="molecule type" value="Genomic_DNA"/>
</dbReference>
<proteinExistence type="predicted"/>
<feature type="compositionally biased region" description="Polar residues" evidence="1">
    <location>
        <begin position="229"/>
        <end position="238"/>
    </location>
</feature>
<gene>
    <name evidence="2" type="ORF">OG477_42150</name>
</gene>
<dbReference type="AlphaFoldDB" id="A0AAU1I8S4"/>
<name>A0AAU1I8S4_9ACTN</name>
<feature type="compositionally biased region" description="Polar residues" evidence="1">
    <location>
        <begin position="1"/>
        <end position="28"/>
    </location>
</feature>
<sequence length="403" mass="44658">MESEGNSSGEELQSLTSSAVNSPDNDYNPTDPGAAESSPLPASREIRGGSRVKKANEEKKPLGIVRPELTIQLERTDKEKALRAIESAIDRMGRDVGGAVKGPENLTDVQDRQTFVRRLMKQIRKRYDGLSQGELDDIKEHAWAVLERGVNMRDVLVAEGETSMEQKANTRSKGRTTGEKAQQVAGVALILSGVSSIALGTAQTIQAIGWDTRFDNAPGRDTTLPASAGNETNPSNAVPASDPKWAEGQWFGRMAESNLASGPAFIGVGIGQIAMGVAVLRNYMGWLQKCCGDTTHQQDIDRENAQDEAKPYDTTLERTFWIKKESDQAWDAQQSKFTDLKREFGRGKKGEDAESERMLRLEQIRAELARLETVVNVLERLRMEAEYYRDEIYRRYATKHPPG</sequence>
<evidence type="ECO:0000256" key="1">
    <source>
        <dbReference type="SAM" id="MobiDB-lite"/>
    </source>
</evidence>
<feature type="compositionally biased region" description="Basic and acidic residues" evidence="1">
    <location>
        <begin position="44"/>
        <end position="59"/>
    </location>
</feature>
<accession>A0AAU1I8S4</accession>
<organism evidence="2">
    <name type="scientific">Streptomyces sp. NBC_00180</name>
    <dbReference type="NCBI Taxonomy" id="2903632"/>
    <lineage>
        <taxon>Bacteria</taxon>
        <taxon>Bacillati</taxon>
        <taxon>Actinomycetota</taxon>
        <taxon>Actinomycetes</taxon>
        <taxon>Kitasatosporales</taxon>
        <taxon>Streptomycetaceae</taxon>
        <taxon>Streptomyces</taxon>
    </lineage>
</organism>
<evidence type="ECO:0000313" key="2">
    <source>
        <dbReference type="EMBL" id="WTP91476.1"/>
    </source>
</evidence>
<protein>
    <submittedName>
        <fullName evidence="2">Uncharacterized protein</fullName>
    </submittedName>
</protein>
<reference evidence="2" key="1">
    <citation type="submission" date="2022-10" db="EMBL/GenBank/DDBJ databases">
        <title>The complete genomes of actinobacterial strains from the NBC collection.</title>
        <authorList>
            <person name="Joergensen T.S."/>
            <person name="Alvarez Arevalo M."/>
            <person name="Sterndorff E.B."/>
            <person name="Faurdal D."/>
            <person name="Vuksanovic O."/>
            <person name="Mourched A.-S."/>
            <person name="Charusanti P."/>
            <person name="Shaw S."/>
            <person name="Blin K."/>
            <person name="Weber T."/>
        </authorList>
    </citation>
    <scope>NUCLEOTIDE SEQUENCE</scope>
    <source>
        <strain evidence="2">NBC 00180</strain>
    </source>
</reference>
<feature type="region of interest" description="Disordered" evidence="1">
    <location>
        <begin position="1"/>
        <end position="59"/>
    </location>
</feature>